<organism evidence="1 2">
    <name type="scientific">Mesobacillus subterraneus</name>
    <dbReference type="NCBI Taxonomy" id="285983"/>
    <lineage>
        <taxon>Bacteria</taxon>
        <taxon>Bacillati</taxon>
        <taxon>Bacillota</taxon>
        <taxon>Bacilli</taxon>
        <taxon>Bacillales</taxon>
        <taxon>Bacillaceae</taxon>
        <taxon>Mesobacillus</taxon>
    </lineage>
</organism>
<evidence type="ECO:0000313" key="2">
    <source>
        <dbReference type="Proteomes" id="UP000032512"/>
    </source>
</evidence>
<sequence>MNPSLATILVNAKELNKWVPARLLVKYDIQNVNLLELEESYLILTKRSKSDGLLLKLTLKGYHYFNQK</sequence>
<proteinExistence type="predicted"/>
<dbReference type="PATRIC" id="fig|285983.3.peg.98"/>
<evidence type="ECO:0000313" key="1">
    <source>
        <dbReference type="EMBL" id="KIY22546.1"/>
    </source>
</evidence>
<comment type="caution">
    <text evidence="1">The sequence shown here is derived from an EMBL/GenBank/DDBJ whole genome shotgun (WGS) entry which is preliminary data.</text>
</comment>
<gene>
    <name evidence="1" type="ORF">UB32_07955</name>
</gene>
<dbReference type="EMBL" id="JXIQ01000066">
    <property type="protein sequence ID" value="KIY22546.1"/>
    <property type="molecule type" value="Genomic_DNA"/>
</dbReference>
<accession>A0A0D6ZBW1</accession>
<dbReference type="AlphaFoldDB" id="A0A0D6ZBW1"/>
<name>A0A0D6ZBW1_9BACI</name>
<reference evidence="1 2" key="1">
    <citation type="submission" date="2015-01" db="EMBL/GenBank/DDBJ databases">
        <title>Draft genome sequences of the supercritical CO2 tolerant bacteria Bacillus subterraneus MITOT1 and Bacillus cereus MIT0214.</title>
        <authorList>
            <person name="Peet K.C."/>
            <person name="Thompson J.R."/>
        </authorList>
    </citation>
    <scope>NUCLEOTIDE SEQUENCE [LARGE SCALE GENOMIC DNA]</scope>
    <source>
        <strain evidence="1 2">MITOT1</strain>
    </source>
</reference>
<dbReference type="Proteomes" id="UP000032512">
    <property type="component" value="Unassembled WGS sequence"/>
</dbReference>
<protein>
    <submittedName>
        <fullName evidence="1">Uncharacterized protein</fullName>
    </submittedName>
</protein>
<keyword evidence="2" id="KW-1185">Reference proteome</keyword>